<dbReference type="EMBL" id="BARW01035145">
    <property type="protein sequence ID" value="GAJ18121.1"/>
    <property type="molecule type" value="Genomic_DNA"/>
</dbReference>
<protein>
    <submittedName>
        <fullName evidence="2">Uncharacterized protein</fullName>
    </submittedName>
</protein>
<keyword evidence="1" id="KW-1133">Transmembrane helix</keyword>
<evidence type="ECO:0000313" key="2">
    <source>
        <dbReference type="EMBL" id="GAJ18121.1"/>
    </source>
</evidence>
<evidence type="ECO:0000256" key="1">
    <source>
        <dbReference type="SAM" id="Phobius"/>
    </source>
</evidence>
<sequence>MNAKDMSEVKDSSQEPRISEPPKTLKEFLVYLGPAFIFTAAQIGGGELITVPLLGAYFGMRGLFLVPLIAFIKIFGQYYLVQYGVVRGKTFLETSWDKKWLRWMFFCLMGGCIFHSMLLAGLLGQTAGTINFLIPVSI</sequence>
<gene>
    <name evidence="2" type="ORF">S12H4_54895</name>
</gene>
<organism evidence="2">
    <name type="scientific">marine sediment metagenome</name>
    <dbReference type="NCBI Taxonomy" id="412755"/>
    <lineage>
        <taxon>unclassified sequences</taxon>
        <taxon>metagenomes</taxon>
        <taxon>ecological metagenomes</taxon>
    </lineage>
</organism>
<feature type="transmembrane region" description="Helical" evidence="1">
    <location>
        <begin position="62"/>
        <end position="80"/>
    </location>
</feature>
<name>X1VP01_9ZZZZ</name>
<feature type="transmembrane region" description="Helical" evidence="1">
    <location>
        <begin position="100"/>
        <end position="123"/>
    </location>
</feature>
<keyword evidence="1" id="KW-0472">Membrane</keyword>
<accession>X1VP01</accession>
<keyword evidence="1" id="KW-0812">Transmembrane</keyword>
<feature type="non-terminal residue" evidence="2">
    <location>
        <position position="138"/>
    </location>
</feature>
<reference evidence="2" key="1">
    <citation type="journal article" date="2014" name="Front. Microbiol.">
        <title>High frequency of phylogenetically diverse reductive dehalogenase-homologous genes in deep subseafloor sedimentary metagenomes.</title>
        <authorList>
            <person name="Kawai M."/>
            <person name="Futagami T."/>
            <person name="Toyoda A."/>
            <person name="Takaki Y."/>
            <person name="Nishi S."/>
            <person name="Hori S."/>
            <person name="Arai W."/>
            <person name="Tsubouchi T."/>
            <person name="Morono Y."/>
            <person name="Uchiyama I."/>
            <person name="Ito T."/>
            <person name="Fujiyama A."/>
            <person name="Inagaki F."/>
            <person name="Takami H."/>
        </authorList>
    </citation>
    <scope>NUCLEOTIDE SEQUENCE</scope>
    <source>
        <strain evidence="2">Expedition CK06-06</strain>
    </source>
</reference>
<dbReference type="AlphaFoldDB" id="X1VP01"/>
<comment type="caution">
    <text evidence="2">The sequence shown here is derived from an EMBL/GenBank/DDBJ whole genome shotgun (WGS) entry which is preliminary data.</text>
</comment>
<proteinExistence type="predicted"/>
<feature type="transmembrane region" description="Helical" evidence="1">
    <location>
        <begin position="28"/>
        <end position="50"/>
    </location>
</feature>